<comment type="caution">
    <text evidence="2">The sequence shown here is derived from an EMBL/GenBank/DDBJ whole genome shotgun (WGS) entry which is preliminary data.</text>
</comment>
<proteinExistence type="predicted"/>
<dbReference type="Proteomes" id="UP001595796">
    <property type="component" value="Unassembled WGS sequence"/>
</dbReference>
<dbReference type="EMBL" id="JBHSJF010000006">
    <property type="protein sequence ID" value="MFC5068084.1"/>
    <property type="molecule type" value="Genomic_DNA"/>
</dbReference>
<gene>
    <name evidence="2" type="ORF">ACFPFW_08645</name>
</gene>
<feature type="chain" id="PRO_5046085399" evidence="1">
    <location>
        <begin position="22"/>
        <end position="129"/>
    </location>
</feature>
<organism evidence="2 3">
    <name type="scientific">Flaviflagellibacter deserti</name>
    <dbReference type="NCBI Taxonomy" id="2267266"/>
    <lineage>
        <taxon>Bacteria</taxon>
        <taxon>Pseudomonadati</taxon>
        <taxon>Pseudomonadota</taxon>
        <taxon>Alphaproteobacteria</taxon>
        <taxon>Hyphomicrobiales</taxon>
        <taxon>Flaviflagellibacter</taxon>
    </lineage>
</organism>
<evidence type="ECO:0000313" key="3">
    <source>
        <dbReference type="Proteomes" id="UP001595796"/>
    </source>
</evidence>
<name>A0ABV9Z3F2_9HYPH</name>
<feature type="signal peptide" evidence="1">
    <location>
        <begin position="1"/>
        <end position="21"/>
    </location>
</feature>
<reference evidence="3" key="1">
    <citation type="journal article" date="2019" name="Int. J. Syst. Evol. Microbiol.">
        <title>The Global Catalogue of Microorganisms (GCM) 10K type strain sequencing project: providing services to taxonomists for standard genome sequencing and annotation.</title>
        <authorList>
            <consortium name="The Broad Institute Genomics Platform"/>
            <consortium name="The Broad Institute Genome Sequencing Center for Infectious Disease"/>
            <person name="Wu L."/>
            <person name="Ma J."/>
        </authorList>
    </citation>
    <scope>NUCLEOTIDE SEQUENCE [LARGE SCALE GENOMIC DNA]</scope>
    <source>
        <strain evidence="3">CGMCC 1.16444</strain>
    </source>
</reference>
<evidence type="ECO:0000313" key="2">
    <source>
        <dbReference type="EMBL" id="MFC5068084.1"/>
    </source>
</evidence>
<accession>A0ABV9Z3F2</accession>
<keyword evidence="3" id="KW-1185">Reference proteome</keyword>
<evidence type="ECO:0000256" key="1">
    <source>
        <dbReference type="SAM" id="SignalP"/>
    </source>
</evidence>
<keyword evidence="1" id="KW-0732">Signal</keyword>
<protein>
    <submittedName>
        <fullName evidence="2">Uncharacterized protein</fullName>
    </submittedName>
</protein>
<sequence length="129" mass="14122">MSILHLAVPFALMTLSATPAAAQSTSLDQTAFQWIPSRMGPCMLIAGRGRSEPLINETSAGVRYTFGADNGQPCPPTYMDGRGPVEIRRIAEMRFGPSSLRVRIVSGRWYVLLRDRPNVYQIRAVAGAN</sequence>
<dbReference type="RefSeq" id="WP_114957581.1">
    <property type="nucleotide sequence ID" value="NZ_JBHSJF010000006.1"/>
</dbReference>